<dbReference type="InterPro" id="IPR051841">
    <property type="entry name" value="MT-Golgi_org_protein"/>
</dbReference>
<organism evidence="8">
    <name type="scientific">Graphocephala atropunctata</name>
    <dbReference type="NCBI Taxonomy" id="36148"/>
    <lineage>
        <taxon>Eukaryota</taxon>
        <taxon>Metazoa</taxon>
        <taxon>Ecdysozoa</taxon>
        <taxon>Arthropoda</taxon>
        <taxon>Hexapoda</taxon>
        <taxon>Insecta</taxon>
        <taxon>Pterygota</taxon>
        <taxon>Neoptera</taxon>
        <taxon>Paraneoptera</taxon>
        <taxon>Hemiptera</taxon>
        <taxon>Auchenorrhyncha</taxon>
        <taxon>Membracoidea</taxon>
        <taxon>Cicadellidae</taxon>
        <taxon>Cicadellinae</taxon>
        <taxon>Cicadellini</taxon>
        <taxon>Graphocephala</taxon>
    </lineage>
</organism>
<dbReference type="InterPro" id="IPR000237">
    <property type="entry name" value="GRIP_dom"/>
</dbReference>
<evidence type="ECO:0000256" key="3">
    <source>
        <dbReference type="ARBA" id="ARBA00022553"/>
    </source>
</evidence>
<keyword evidence="4 5" id="KW-0175">Coiled coil</keyword>
<evidence type="ECO:0000256" key="5">
    <source>
        <dbReference type="SAM" id="Coils"/>
    </source>
</evidence>
<dbReference type="PANTHER" id="PTHR18902">
    <property type="entry name" value="NUCLEAR MITOTIC APPARATUS PROTEIN 1-RELATED"/>
    <property type="match status" value="1"/>
</dbReference>
<reference evidence="8" key="1">
    <citation type="submission" date="2015-11" db="EMBL/GenBank/DDBJ databases">
        <title>De novo transcriptome assembly of four potential Pierce s Disease insect vectors from Arizona vineyards.</title>
        <authorList>
            <person name="Tassone E.E."/>
        </authorList>
    </citation>
    <scope>NUCLEOTIDE SEQUENCE</scope>
</reference>
<feature type="region of interest" description="Disordered" evidence="6">
    <location>
        <begin position="37"/>
        <end position="70"/>
    </location>
</feature>
<feature type="coiled-coil region" evidence="5">
    <location>
        <begin position="376"/>
        <end position="543"/>
    </location>
</feature>
<accession>A0A1B6LE98</accession>
<keyword evidence="2" id="KW-0963">Cytoplasm</keyword>
<feature type="coiled-coil region" evidence="5">
    <location>
        <begin position="575"/>
        <end position="651"/>
    </location>
</feature>
<feature type="compositionally biased region" description="Basic and acidic residues" evidence="6">
    <location>
        <begin position="37"/>
        <end position="51"/>
    </location>
</feature>
<feature type="coiled-coil region" evidence="5">
    <location>
        <begin position="820"/>
        <end position="851"/>
    </location>
</feature>
<dbReference type="PROSITE" id="PS50913">
    <property type="entry name" value="GRIP"/>
    <property type="match status" value="1"/>
</dbReference>
<dbReference type="EMBL" id="GEBQ01017960">
    <property type="protein sequence ID" value="JAT22017.1"/>
    <property type="molecule type" value="Transcribed_RNA"/>
</dbReference>
<feature type="domain" description="GRIP" evidence="7">
    <location>
        <begin position="991"/>
        <end position="1041"/>
    </location>
</feature>
<evidence type="ECO:0000256" key="6">
    <source>
        <dbReference type="SAM" id="MobiDB-lite"/>
    </source>
</evidence>
<comment type="subcellular location">
    <subcellularLocation>
        <location evidence="1">Cytoplasm</location>
    </subcellularLocation>
</comment>
<keyword evidence="3" id="KW-0597">Phosphoprotein</keyword>
<feature type="compositionally biased region" description="Low complexity" evidence="6">
    <location>
        <begin position="865"/>
        <end position="878"/>
    </location>
</feature>
<evidence type="ECO:0000256" key="2">
    <source>
        <dbReference type="ARBA" id="ARBA00022490"/>
    </source>
</evidence>
<feature type="region of interest" description="Disordered" evidence="6">
    <location>
        <begin position="865"/>
        <end position="938"/>
    </location>
</feature>
<dbReference type="Gene3D" id="1.10.220.60">
    <property type="entry name" value="GRIP domain"/>
    <property type="match status" value="1"/>
</dbReference>
<dbReference type="Pfam" id="PF01465">
    <property type="entry name" value="GRIP"/>
    <property type="match status" value="1"/>
</dbReference>
<dbReference type="GO" id="GO:0005737">
    <property type="term" value="C:cytoplasm"/>
    <property type="evidence" value="ECO:0007669"/>
    <property type="project" value="UniProtKB-SubCell"/>
</dbReference>
<dbReference type="AlphaFoldDB" id="A0A1B6LE98"/>
<evidence type="ECO:0000259" key="7">
    <source>
        <dbReference type="PROSITE" id="PS50913"/>
    </source>
</evidence>
<feature type="coiled-coil region" evidence="5">
    <location>
        <begin position="148"/>
        <end position="330"/>
    </location>
</feature>
<evidence type="ECO:0000256" key="4">
    <source>
        <dbReference type="ARBA" id="ARBA00023054"/>
    </source>
</evidence>
<dbReference type="Gene3D" id="1.10.287.1490">
    <property type="match status" value="1"/>
</dbReference>
<gene>
    <name evidence="8" type="ORF">g.40209</name>
</gene>
<feature type="compositionally biased region" description="Basic and acidic residues" evidence="6">
    <location>
        <begin position="918"/>
        <end position="936"/>
    </location>
</feature>
<proteinExistence type="predicted"/>
<name>A0A1B6LE98_9HEMI</name>
<dbReference type="PANTHER" id="PTHR18902:SF25">
    <property type="entry name" value="GRIP AND COILED-COIL DOMAIN-CONTAINING PROTEIN 2"/>
    <property type="match status" value="1"/>
</dbReference>
<feature type="non-terminal residue" evidence="8">
    <location>
        <position position="1"/>
    </location>
</feature>
<sequence>QWGFLWCQSNVMEEIEEDNLMDHEKILIQADERCSTRTSDELNKDVTEQNDKMNSGNFPSNSVTNQVLPSPKEVTCTDSTEFNGDKQPIIENNMEEVIKGHVSEDYAVKKTIADEIDVLNMEKCALQTEIAELQKVFKTDQGEKFLEMNQLKKTLLALKSEKDSLTADINGFQQDMGSWLNSMRHNTQHSIACLESLYQRDSQEKRELLSEMTSMNEELNRRGETISSLKEVVSMYEKKVIELNNQQDCNLNTIKQLREELTDRTQRLHDLSNQLETSSNIICQLREELLNTSQRLQDLDNQQNVSNNTIKQLRDELAETSQRLHHSEAELARTREHQGEADQMSSSTVSRVEECNRLRDVEDSFEDRYCKLKVVAAKLKKRATETQQILESERQKWGSERSELVNKLNQLTASARNNQTLQHELDRLGDEVETERKECKMLRKAATDAKASEVNLKVKLEEAQTSIEILKDNLDSAIKERDRVTQMLASKEAELETTLKEKIAEELIKKEKAKEVAELEEKLKEEEEKLVGMKKMVESAKTEARKQSVLSLEMQSYEKSLSDMSGHLSAEKGRVSSLEAEVQTLQDIRDSLQEQIRLLEERVTTEEVRGQQAHDEVVQTRGCLLQAENRAGELEARVGQLTERLESERASAEAATLELASLSSAVQTNTDIMLREKQELSQQVGSLNSQLVTLSSTLEHTEEELASVRADFEKYKVRAQSVLRKHQSAGVSQAEADAKLQADELRQQADTLRIKLHDSVAQIEKLENELKAANGEREVTETRCVNLNIALADKTKQLERTIAEHRSQKLSLETLIQCYKSQLEEKDKANQDQAAQLMKEVEGLRKQLREQAEPAMTVAVASPETETVAVTATTSTSARTDPPLLEREDGEGSEYIPEYSPSNSPVPSTPKPLLPLDKLLESSDNPHEFPGEREQLEGEVSGLRAELERSHKRAHHQAALLAETEQDAARKEQLIAVLKKEIGRLERCIQRQPHAQNTEYMKNIIFKFVTLETGEDRLQLVPVITTLLQLSPEETQRLTIIAKGQSPDSPAGWGSYFSSWR</sequence>
<evidence type="ECO:0000256" key="1">
    <source>
        <dbReference type="ARBA" id="ARBA00004496"/>
    </source>
</evidence>
<protein>
    <recommendedName>
        <fullName evidence="7">GRIP domain-containing protein</fullName>
    </recommendedName>
</protein>
<feature type="coiled-coil region" evidence="5">
    <location>
        <begin position="691"/>
        <end position="783"/>
    </location>
</feature>
<evidence type="ECO:0000313" key="8">
    <source>
        <dbReference type="EMBL" id="JAT22017.1"/>
    </source>
</evidence>
<feature type="compositionally biased region" description="Polar residues" evidence="6">
    <location>
        <begin position="52"/>
        <end position="68"/>
    </location>
</feature>
<dbReference type="SMART" id="SM00755">
    <property type="entry name" value="Grip"/>
    <property type="match status" value="1"/>
</dbReference>